<accession>A0A178Z9R9</accession>
<name>A0A178Z9R9_9EURO</name>
<organism evidence="3 4">
    <name type="scientific">Fonsecaea erecta</name>
    <dbReference type="NCBI Taxonomy" id="1367422"/>
    <lineage>
        <taxon>Eukaryota</taxon>
        <taxon>Fungi</taxon>
        <taxon>Dikarya</taxon>
        <taxon>Ascomycota</taxon>
        <taxon>Pezizomycotina</taxon>
        <taxon>Eurotiomycetes</taxon>
        <taxon>Chaetothyriomycetidae</taxon>
        <taxon>Chaetothyriales</taxon>
        <taxon>Herpotrichiellaceae</taxon>
        <taxon>Fonsecaea</taxon>
    </lineage>
</organism>
<feature type="signal peptide" evidence="2">
    <location>
        <begin position="1"/>
        <end position="22"/>
    </location>
</feature>
<reference evidence="3 4" key="1">
    <citation type="submission" date="2016-04" db="EMBL/GenBank/DDBJ databases">
        <title>Draft genome of Fonsecaea erecta CBS 125763.</title>
        <authorList>
            <person name="Weiss V.A."/>
            <person name="Vicente V.A."/>
            <person name="Raittz R.T."/>
            <person name="Moreno L.F."/>
            <person name="De Souza E.M."/>
            <person name="Pedrosa F.O."/>
            <person name="Steffens M.B."/>
            <person name="Faoro H."/>
            <person name="Tadra-Sfeir M.Z."/>
            <person name="Najafzadeh M.J."/>
            <person name="Felipe M.S."/>
            <person name="Teixeira M."/>
            <person name="Sun J."/>
            <person name="Xi L."/>
            <person name="Gomes R."/>
            <person name="De Azevedo C.M."/>
            <person name="Salgado C.G."/>
            <person name="Da Silva M.B."/>
            <person name="Nascimento M.F."/>
            <person name="Queiroz-Telles F."/>
            <person name="Attili D.S."/>
            <person name="Gorbushina A."/>
        </authorList>
    </citation>
    <scope>NUCLEOTIDE SEQUENCE [LARGE SCALE GENOMIC DNA]</scope>
    <source>
        <strain evidence="3 4">CBS 125763</strain>
    </source>
</reference>
<feature type="region of interest" description="Disordered" evidence="1">
    <location>
        <begin position="125"/>
        <end position="186"/>
    </location>
</feature>
<sequence>MMVHTPLPILLLLLSSTRLSTAYPSPGLTLLPKDKCTYAGQLVCASATTFAICDVSLTGIIQPLALGDTRCGDFAGGNVVPAAAATTAPSASHPAASPYVSSTIPASSQRNLGFMKTIELMVATASPPPPARQPGGPTSSSMPKSPPKQSTPATSSATPAPHFAQGPGLEVVPTTLPHGGAASGRV</sequence>
<keyword evidence="4" id="KW-1185">Reference proteome</keyword>
<dbReference type="EMBL" id="LVYI01000009">
    <property type="protein sequence ID" value="OAP56528.1"/>
    <property type="molecule type" value="Genomic_DNA"/>
</dbReference>
<dbReference type="AlphaFoldDB" id="A0A178Z9R9"/>
<comment type="caution">
    <text evidence="3">The sequence shown here is derived from an EMBL/GenBank/DDBJ whole genome shotgun (WGS) entry which is preliminary data.</text>
</comment>
<dbReference type="GeneID" id="30013875"/>
<keyword evidence="2" id="KW-0732">Signal</keyword>
<evidence type="ECO:0000256" key="2">
    <source>
        <dbReference type="SAM" id="SignalP"/>
    </source>
</evidence>
<feature type="chain" id="PRO_5008098399" evidence="2">
    <location>
        <begin position="23"/>
        <end position="186"/>
    </location>
</feature>
<protein>
    <submittedName>
        <fullName evidence="3">Uncharacterized protein</fullName>
    </submittedName>
</protein>
<dbReference type="OrthoDB" id="4161387at2759"/>
<dbReference type="Proteomes" id="UP000078343">
    <property type="component" value="Unassembled WGS sequence"/>
</dbReference>
<gene>
    <name evidence="3" type="ORF">AYL99_09707</name>
</gene>
<proteinExistence type="predicted"/>
<evidence type="ECO:0000313" key="3">
    <source>
        <dbReference type="EMBL" id="OAP56528.1"/>
    </source>
</evidence>
<dbReference type="RefSeq" id="XP_018689895.1">
    <property type="nucleotide sequence ID" value="XM_018841214.1"/>
</dbReference>
<evidence type="ECO:0000256" key="1">
    <source>
        <dbReference type="SAM" id="MobiDB-lite"/>
    </source>
</evidence>
<feature type="compositionally biased region" description="Low complexity" evidence="1">
    <location>
        <begin position="133"/>
        <end position="161"/>
    </location>
</feature>
<evidence type="ECO:0000313" key="4">
    <source>
        <dbReference type="Proteomes" id="UP000078343"/>
    </source>
</evidence>